<feature type="compositionally biased region" description="Basic and acidic residues" evidence="1">
    <location>
        <begin position="174"/>
        <end position="188"/>
    </location>
</feature>
<dbReference type="EMBL" id="MLYO01000007">
    <property type="protein sequence ID" value="OIK08104.1"/>
    <property type="molecule type" value="Genomic_DNA"/>
</dbReference>
<protein>
    <submittedName>
        <fullName evidence="2">Uncharacterized protein</fullName>
    </submittedName>
</protein>
<evidence type="ECO:0000313" key="3">
    <source>
        <dbReference type="Proteomes" id="UP000179642"/>
    </source>
</evidence>
<dbReference type="Pfam" id="PF20329">
    <property type="entry name" value="DUF6624"/>
    <property type="match status" value="1"/>
</dbReference>
<evidence type="ECO:0000256" key="1">
    <source>
        <dbReference type="SAM" id="MobiDB-lite"/>
    </source>
</evidence>
<keyword evidence="3" id="KW-1185">Reference proteome</keyword>
<reference evidence="2 3" key="1">
    <citation type="submission" date="2016-10" db="EMBL/GenBank/DDBJ databases">
        <title>Genome sequence of Streptomyces sp. MUSC 1.</title>
        <authorList>
            <person name="Lee L.-H."/>
            <person name="Ser H.-L."/>
            <person name="Law J.W.-F."/>
        </authorList>
    </citation>
    <scope>NUCLEOTIDE SEQUENCE [LARGE SCALE GENOMIC DNA]</scope>
    <source>
        <strain evidence="2 3">MUSC 1</strain>
    </source>
</reference>
<name>A0A1S2QPS8_9ACTN</name>
<dbReference type="Proteomes" id="UP000179642">
    <property type="component" value="Unassembled WGS sequence"/>
</dbReference>
<dbReference type="RefSeq" id="WP_071378787.1">
    <property type="nucleotide sequence ID" value="NZ_MLYO01000007.1"/>
</dbReference>
<feature type="region of interest" description="Disordered" evidence="1">
    <location>
        <begin position="166"/>
        <end position="196"/>
    </location>
</feature>
<gene>
    <name evidence="2" type="ORF">BIV23_01170</name>
</gene>
<accession>A0A1S2QPS8</accession>
<dbReference type="InterPro" id="IPR046732">
    <property type="entry name" value="DUF6624"/>
</dbReference>
<organism evidence="2 3">
    <name type="scientific">Streptomyces monashensis</name>
    <dbReference type="NCBI Taxonomy" id="1678012"/>
    <lineage>
        <taxon>Bacteria</taxon>
        <taxon>Bacillati</taxon>
        <taxon>Actinomycetota</taxon>
        <taxon>Actinomycetes</taxon>
        <taxon>Kitasatosporales</taxon>
        <taxon>Streptomycetaceae</taxon>
        <taxon>Streptomyces</taxon>
    </lineage>
</organism>
<dbReference type="AlphaFoldDB" id="A0A1S2QPS8"/>
<sequence>MTTQPQRPDLAQTLVDRAERARAHRSLLVRGLLSPTEIDMERHVDRADAQVLRRIVTNHGWPGKTLVGEDGAEAAWHLALHADHDPALQQLALGLLASAVEEGEATIQQWAHLRDRCSVNAGQPQVFGTQHCRSLAGIQMLPTQDPDHLDARRASVGLPPHAVAYEALRQRHRREPESEQSRDDDRARPALVGSAA</sequence>
<evidence type="ECO:0000313" key="2">
    <source>
        <dbReference type="EMBL" id="OIK08104.1"/>
    </source>
</evidence>
<proteinExistence type="predicted"/>
<comment type="caution">
    <text evidence="2">The sequence shown here is derived from an EMBL/GenBank/DDBJ whole genome shotgun (WGS) entry which is preliminary data.</text>
</comment>